<name>A0A4R1QJW0_9FIRM</name>
<keyword evidence="5 7" id="KW-1133">Transmembrane helix</keyword>
<dbReference type="SUPFAM" id="SSF52540">
    <property type="entry name" value="P-loop containing nucleoside triphosphate hydrolases"/>
    <property type="match status" value="1"/>
</dbReference>
<dbReference type="Pfam" id="PF02534">
    <property type="entry name" value="T4SS-DNA_transf"/>
    <property type="match status" value="1"/>
</dbReference>
<dbReference type="Gene3D" id="3.40.50.300">
    <property type="entry name" value="P-loop containing nucleotide triphosphate hydrolases"/>
    <property type="match status" value="1"/>
</dbReference>
<evidence type="ECO:0000256" key="2">
    <source>
        <dbReference type="ARBA" id="ARBA00008806"/>
    </source>
</evidence>
<evidence type="ECO:0000256" key="3">
    <source>
        <dbReference type="ARBA" id="ARBA00022475"/>
    </source>
</evidence>
<dbReference type="RefSeq" id="WP_058962604.1">
    <property type="nucleotide sequence ID" value="NZ_CABKVM010000010.1"/>
</dbReference>
<feature type="transmembrane region" description="Helical" evidence="7">
    <location>
        <begin position="6"/>
        <end position="27"/>
    </location>
</feature>
<dbReference type="EMBL" id="SLUM01000026">
    <property type="protein sequence ID" value="TCL53846.1"/>
    <property type="molecule type" value="Genomic_DNA"/>
</dbReference>
<dbReference type="InterPro" id="IPR003688">
    <property type="entry name" value="TraG/VirD4"/>
</dbReference>
<keyword evidence="6 7" id="KW-0472">Membrane</keyword>
<dbReference type="OrthoDB" id="9766496at2"/>
<evidence type="ECO:0000256" key="4">
    <source>
        <dbReference type="ARBA" id="ARBA00022692"/>
    </source>
</evidence>
<protein>
    <submittedName>
        <fullName evidence="8">Type IV secretion system protein VirD4</fullName>
    </submittedName>
</protein>
<dbReference type="Proteomes" id="UP000295184">
    <property type="component" value="Unassembled WGS sequence"/>
</dbReference>
<organism evidence="8 9">
    <name type="scientific">Allofournierella massiliensis</name>
    <dbReference type="NCBI Taxonomy" id="1650663"/>
    <lineage>
        <taxon>Bacteria</taxon>
        <taxon>Bacillati</taxon>
        <taxon>Bacillota</taxon>
        <taxon>Clostridia</taxon>
        <taxon>Eubacteriales</taxon>
        <taxon>Oscillospiraceae</taxon>
        <taxon>Allofournierella</taxon>
    </lineage>
</organism>
<dbReference type="InterPro" id="IPR027417">
    <property type="entry name" value="P-loop_NTPase"/>
</dbReference>
<dbReference type="PANTHER" id="PTHR37937">
    <property type="entry name" value="CONJUGATIVE TRANSFER: DNA TRANSPORT"/>
    <property type="match status" value="1"/>
</dbReference>
<reference evidence="8 9" key="1">
    <citation type="submission" date="2019-03" db="EMBL/GenBank/DDBJ databases">
        <title>Genomic Encyclopedia of Type Strains, Phase IV (KMG-IV): sequencing the most valuable type-strain genomes for metagenomic binning, comparative biology and taxonomic classification.</title>
        <authorList>
            <person name="Goeker M."/>
        </authorList>
    </citation>
    <scope>NUCLEOTIDE SEQUENCE [LARGE SCALE GENOMIC DNA]</scope>
    <source>
        <strain evidence="8 9">DSM 100451</strain>
    </source>
</reference>
<dbReference type="CDD" id="cd01127">
    <property type="entry name" value="TrwB_TraG_TraD_VirD4"/>
    <property type="match status" value="1"/>
</dbReference>
<dbReference type="AlphaFoldDB" id="A0A4R1QJW0"/>
<comment type="similarity">
    <text evidence="2">Belongs to the VirD4/TraG family.</text>
</comment>
<evidence type="ECO:0000313" key="9">
    <source>
        <dbReference type="Proteomes" id="UP000295184"/>
    </source>
</evidence>
<comment type="subcellular location">
    <subcellularLocation>
        <location evidence="1">Cell membrane</location>
        <topology evidence="1">Multi-pass membrane protein</topology>
    </subcellularLocation>
</comment>
<evidence type="ECO:0000313" key="8">
    <source>
        <dbReference type="EMBL" id="TCL53846.1"/>
    </source>
</evidence>
<keyword evidence="3" id="KW-1003">Cell membrane</keyword>
<accession>A0A4R1QJW0</accession>
<dbReference type="GO" id="GO:0005886">
    <property type="term" value="C:plasma membrane"/>
    <property type="evidence" value="ECO:0007669"/>
    <property type="project" value="UniProtKB-SubCell"/>
</dbReference>
<comment type="caution">
    <text evidence="8">The sequence shown here is derived from an EMBL/GenBank/DDBJ whole genome shotgun (WGS) entry which is preliminary data.</text>
</comment>
<feature type="transmembrane region" description="Helical" evidence="7">
    <location>
        <begin position="34"/>
        <end position="53"/>
    </location>
</feature>
<sequence length="593" mass="66005">MKIRRLLLRSLVAIFLFVLLIFVLRVIPSTHRPMFLLLLFIGIGILLLAWLALRTPPINVKDSTAGNGQHGKARWANETEKKETYLFVGKGREQTPGFVYGFEGNQWQVDASDHNTCLLAPPGAGKTRRIIIPTIRYNAAVNRNTSGHGPSLLIMDCKGELYRETAADLQQSGYRTPTLDLRNILLSSRYNLLNNVNIAIDRYKASNDRMERAMQYGKAERYAKQLANQLIDSSTEVKSDSGDYFNETARGLLIGIILMVSEYAPARARHIISVFNLILELNGQSENGGMLMGPQKNKLDELLEFIENKRIRYYSGPATGADMRTSMNIFSSALGKLVKFIDAELEQVLCGHDDAFDSRRFAEQPTAIFLISPDENPTRHFMSSLLTRSLMDDVIELAEKEYSGKLPRPVLLLLDEFGQQPPIQNYDALSAAIRSRGGRLLIALQDFGQLEKHYNKTISRIIEGTNQTLITSFVSPAALQTAEQLSKILGQETILTGSNSRQQGKSSSTRSLVGRALMSVSDLITMPAGEFIIIKGGQHPLKIKPPGCWAYLPSLPEPARSELEYENILVTDSASIRARTGAMSYDLSPGMFD</sequence>
<evidence type="ECO:0000256" key="1">
    <source>
        <dbReference type="ARBA" id="ARBA00004651"/>
    </source>
</evidence>
<keyword evidence="4 7" id="KW-0812">Transmembrane</keyword>
<dbReference type="PANTHER" id="PTHR37937:SF1">
    <property type="entry name" value="CONJUGATIVE TRANSFER: DNA TRANSPORT"/>
    <property type="match status" value="1"/>
</dbReference>
<proteinExistence type="inferred from homology"/>
<dbReference type="STRING" id="1650663.GCA_001486665_00060"/>
<evidence type="ECO:0000256" key="7">
    <source>
        <dbReference type="SAM" id="Phobius"/>
    </source>
</evidence>
<dbReference type="InterPro" id="IPR051539">
    <property type="entry name" value="T4SS-coupling_protein"/>
</dbReference>
<evidence type="ECO:0000256" key="6">
    <source>
        <dbReference type="ARBA" id="ARBA00023136"/>
    </source>
</evidence>
<evidence type="ECO:0000256" key="5">
    <source>
        <dbReference type="ARBA" id="ARBA00022989"/>
    </source>
</evidence>
<gene>
    <name evidence="8" type="ORF">EDD77_12619</name>
</gene>